<comment type="similarity">
    <text evidence="2 9">Belongs to the MICOS complex subunit Mic13 family.</text>
</comment>
<evidence type="ECO:0000256" key="3">
    <source>
        <dbReference type="ARBA" id="ARBA00018172"/>
    </source>
</evidence>
<keyword evidence="6" id="KW-1133">Transmembrane helix</keyword>
<evidence type="ECO:0000256" key="9">
    <source>
        <dbReference type="RuleBase" id="RU363009"/>
    </source>
</evidence>
<dbReference type="OrthoDB" id="5948578at2759"/>
<dbReference type="RefSeq" id="XP_030882182.1">
    <property type="nucleotide sequence ID" value="XM_031026322.1"/>
</dbReference>
<keyword evidence="4" id="KW-0812">Transmembrane</keyword>
<evidence type="ECO:0000256" key="1">
    <source>
        <dbReference type="ARBA" id="ARBA00004434"/>
    </source>
</evidence>
<dbReference type="PANTHER" id="PTHR31816">
    <property type="entry name" value="MICOS COMPLEX SUBUNIT MIC13"/>
    <property type="match status" value="1"/>
</dbReference>
<sequence length="198" mass="22076">MASEWNMQMPRKCPAGQLLNVSGPRITQVSLIQSRHIAQPARQLSSNLSTFLEVNRTGLPWPFSSYQYNPNQLAKLLKIDLSTLMNQFLIKGSMAGGTIYLVYDQELLGPSGKSQTALQKSEEVAPPHPSAMDQFSQYMCEQTSLKIPQLPVPPKFNSHICKSWNSGIIMLMLALSVAPSKVQGYSKEVRGYLMEQTK</sequence>
<reference evidence="11" key="1">
    <citation type="submission" date="2025-08" db="UniProtKB">
        <authorList>
            <consortium name="RefSeq"/>
        </authorList>
    </citation>
    <scope>IDENTIFICATION</scope>
    <source>
        <tissue evidence="11">Liver</tissue>
    </source>
</reference>
<dbReference type="GO" id="GO:0061617">
    <property type="term" value="C:MICOS complex"/>
    <property type="evidence" value="ECO:0007669"/>
    <property type="project" value="UniProtKB-UniRule"/>
</dbReference>
<evidence type="ECO:0000256" key="2">
    <source>
        <dbReference type="ARBA" id="ARBA00006771"/>
    </source>
</evidence>
<evidence type="ECO:0000256" key="6">
    <source>
        <dbReference type="ARBA" id="ARBA00022989"/>
    </source>
</evidence>
<keyword evidence="8" id="KW-0472">Membrane</keyword>
<dbReference type="PANTHER" id="PTHR31816:SF3">
    <property type="entry name" value="MICOS COMPLEX SUBUNIT MIC13"/>
    <property type="match status" value="1"/>
</dbReference>
<evidence type="ECO:0000256" key="5">
    <source>
        <dbReference type="ARBA" id="ARBA00022792"/>
    </source>
</evidence>
<dbReference type="AlphaFoldDB" id="A0A7F8QLU2"/>
<gene>
    <name evidence="11" type="primary">LOC115940376</name>
</gene>
<evidence type="ECO:0000256" key="4">
    <source>
        <dbReference type="ARBA" id="ARBA00022692"/>
    </source>
</evidence>
<comment type="subcellular location">
    <subcellularLocation>
        <location evidence="1 9">Mitochondrion inner membrane</location>
        <topology evidence="1 9">Single-pass membrane protein</topology>
    </subcellularLocation>
</comment>
<proteinExistence type="inferred from homology"/>
<evidence type="ECO:0000256" key="8">
    <source>
        <dbReference type="ARBA" id="ARBA00023136"/>
    </source>
</evidence>
<dbReference type="GeneID" id="115940376"/>
<dbReference type="Proteomes" id="UP000245341">
    <property type="component" value="Unplaced"/>
</dbReference>
<accession>A0A7F8QLU2</accession>
<dbReference type="GO" id="GO:0044284">
    <property type="term" value="C:mitochondrial crista junction"/>
    <property type="evidence" value="ECO:0007669"/>
    <property type="project" value="TreeGrafter"/>
</dbReference>
<evidence type="ECO:0000313" key="10">
    <source>
        <dbReference type="Proteomes" id="UP000245341"/>
    </source>
</evidence>
<comment type="subunit">
    <text evidence="9">Component of the mitochondrial contact site and cristae organizing system (MICOS) complex.</text>
</comment>
<keyword evidence="5 9" id="KW-0999">Mitochondrion inner membrane</keyword>
<dbReference type="Pfam" id="PF15884">
    <property type="entry name" value="QIL1"/>
    <property type="match status" value="1"/>
</dbReference>
<dbReference type="InterPro" id="IPR026769">
    <property type="entry name" value="Mic13"/>
</dbReference>
<evidence type="ECO:0000313" key="11">
    <source>
        <dbReference type="RefSeq" id="XP_030882182.1"/>
    </source>
</evidence>
<keyword evidence="10" id="KW-1185">Reference proteome</keyword>
<comment type="function">
    <text evidence="9">Component of the MICOS complex, a large protein complex of the mitochondrial inner membrane that plays crucial roles in the maintenance of crista junctions, inner membrane architecture, and formation of contact sites to the outer membrane.</text>
</comment>
<organism evidence="10 11">
    <name type="scientific">Leptonychotes weddellii</name>
    <name type="common">Weddell seal</name>
    <name type="synonym">Otaria weddellii</name>
    <dbReference type="NCBI Taxonomy" id="9713"/>
    <lineage>
        <taxon>Eukaryota</taxon>
        <taxon>Metazoa</taxon>
        <taxon>Chordata</taxon>
        <taxon>Craniata</taxon>
        <taxon>Vertebrata</taxon>
        <taxon>Euteleostomi</taxon>
        <taxon>Mammalia</taxon>
        <taxon>Eutheria</taxon>
        <taxon>Laurasiatheria</taxon>
        <taxon>Carnivora</taxon>
        <taxon>Caniformia</taxon>
        <taxon>Pinnipedia</taxon>
        <taxon>Phocidae</taxon>
        <taxon>Monachinae</taxon>
        <taxon>Lobodontini</taxon>
        <taxon>Leptonychotes</taxon>
    </lineage>
</organism>
<name>A0A7F8QLU2_LEPWE</name>
<dbReference type="KEGG" id="lww:115940376"/>
<evidence type="ECO:0000256" key="7">
    <source>
        <dbReference type="ARBA" id="ARBA00023128"/>
    </source>
</evidence>
<keyword evidence="7 9" id="KW-0496">Mitochondrion</keyword>
<protein>
    <recommendedName>
        <fullName evidence="3 9">MICOS complex subunit MIC13</fullName>
    </recommendedName>
</protein>
<dbReference type="GO" id="GO:0042407">
    <property type="term" value="P:cristae formation"/>
    <property type="evidence" value="ECO:0007669"/>
    <property type="project" value="TreeGrafter"/>
</dbReference>